<dbReference type="GO" id="GO:0039694">
    <property type="term" value="P:viral RNA genome replication"/>
    <property type="evidence" value="ECO:0007669"/>
    <property type="project" value="InterPro"/>
</dbReference>
<dbReference type="GO" id="GO:0006351">
    <property type="term" value="P:DNA-templated transcription"/>
    <property type="evidence" value="ECO:0007669"/>
    <property type="project" value="InterPro"/>
</dbReference>
<protein>
    <submittedName>
        <fullName evidence="6">Polyprotein</fullName>
    </submittedName>
</protein>
<dbReference type="Gene3D" id="3.40.50.300">
    <property type="entry name" value="P-loop containing nucleotide triphosphate hydrolases"/>
    <property type="match status" value="2"/>
</dbReference>
<proteinExistence type="predicted"/>
<dbReference type="Pfam" id="PF01443">
    <property type="entry name" value="Viral_helicase1"/>
    <property type="match status" value="1"/>
</dbReference>
<name>A0A076EA06_9VIRU</name>
<dbReference type="GO" id="GO:0008174">
    <property type="term" value="F:mRNA methyltransferase activity"/>
    <property type="evidence" value="ECO:0007669"/>
    <property type="project" value="InterPro"/>
</dbReference>
<evidence type="ECO:0000259" key="5">
    <source>
        <dbReference type="PROSITE" id="PS51743"/>
    </source>
</evidence>
<keyword evidence="2" id="KW-0693">Viral RNA replication</keyword>
<evidence type="ECO:0000313" key="6">
    <source>
        <dbReference type="EMBL" id="AII01815.1"/>
    </source>
</evidence>
<dbReference type="Pfam" id="PF00978">
    <property type="entry name" value="RdRP_2"/>
    <property type="match status" value="1"/>
</dbReference>
<evidence type="ECO:0000256" key="1">
    <source>
        <dbReference type="ARBA" id="ARBA00022840"/>
    </source>
</evidence>
<dbReference type="EMBL" id="KM048322">
    <property type="protein sequence ID" value="AII01815.1"/>
    <property type="molecule type" value="Genomic_RNA"/>
</dbReference>
<feature type="domain" description="RdRp catalytic" evidence="4">
    <location>
        <begin position="1102"/>
        <end position="1214"/>
    </location>
</feature>
<keyword evidence="1" id="KW-0547">Nucleotide-binding</keyword>
<evidence type="ECO:0000256" key="3">
    <source>
        <dbReference type="SAM" id="MobiDB-lite"/>
    </source>
</evidence>
<keyword evidence="1" id="KW-0067">ATP-binding</keyword>
<feature type="compositionally biased region" description="Polar residues" evidence="3">
    <location>
        <begin position="1464"/>
        <end position="1474"/>
    </location>
</feature>
<dbReference type="InterPro" id="IPR007094">
    <property type="entry name" value="RNA-dir_pol_PSvirus"/>
</dbReference>
<dbReference type="GO" id="GO:0006396">
    <property type="term" value="P:RNA processing"/>
    <property type="evidence" value="ECO:0007669"/>
    <property type="project" value="InterPro"/>
</dbReference>
<dbReference type="SUPFAM" id="SSF52540">
    <property type="entry name" value="P-loop containing nucleoside triphosphate hydrolases"/>
    <property type="match status" value="1"/>
</dbReference>
<evidence type="ECO:0000256" key="2">
    <source>
        <dbReference type="ARBA" id="ARBA00022953"/>
    </source>
</evidence>
<dbReference type="Pfam" id="PF01660">
    <property type="entry name" value="Vmethyltransf"/>
    <property type="match status" value="1"/>
</dbReference>
<dbReference type="InterPro" id="IPR001788">
    <property type="entry name" value="RNA-dep_RNA_pol_alsuvir"/>
</dbReference>
<dbReference type="GO" id="GO:0003723">
    <property type="term" value="F:RNA binding"/>
    <property type="evidence" value="ECO:0007669"/>
    <property type="project" value="InterPro"/>
</dbReference>
<feature type="non-terminal residue" evidence="6">
    <location>
        <position position="1"/>
    </location>
</feature>
<dbReference type="PROSITE" id="PS50507">
    <property type="entry name" value="RDRP_SSRNA_POS"/>
    <property type="match status" value="1"/>
</dbReference>
<dbReference type="GO" id="GO:0003968">
    <property type="term" value="F:RNA-directed RNA polymerase activity"/>
    <property type="evidence" value="ECO:0007669"/>
    <property type="project" value="InterPro"/>
</dbReference>
<evidence type="ECO:0000259" key="4">
    <source>
        <dbReference type="PROSITE" id="PS50507"/>
    </source>
</evidence>
<dbReference type="GO" id="GO:0005524">
    <property type="term" value="F:ATP binding"/>
    <property type="evidence" value="ECO:0007669"/>
    <property type="project" value="UniProtKB-KW"/>
</dbReference>
<sequence>RIPEELWSHFDRLVPEEIWENGRRHHPHAFAAEVREIANDKVRDLVRGRIVYSFGGRPDVDLLTREGRKGIGYRCVHICSLHSPKDTVRYRRAAERLRAKNYPDPVLAQSLIEVASGQSVYTCSSLMCFEGGQNCRERYDGVYTAIAFDATYDTTPMDFVTYMRRKNITEAYITMIQPDNLFVEARVHSPGFNWTWRNLDGTTYIEQSFTRNNSGEKYMHKRDVWASWFTQGSITAAEGIYDFKIEERVGPYVIMSIVLQPVHILREETTVIDFNGAVAIPRAGMMAKIIVASRQKGCQEDLAAALNNVSMFMVPGSVMKQFYAWACSQERADPEAAQNYWRSISRGLVFGGHRIMEKFDAGYPDEVFISVFCCVMTMRWRASSTLKILTEDMRERQRYGLFIESKDYKRLRPRAKYRDGGQGWFAWRWEEVKHCFDHFLHKLGLFGLFTDIAAEDKKMVFNHIGALYCTHVEAIEVPLSHDVYQPPSDPAPVGSVHSVHSEASTSSAHSITSLQARQQIDSYLDTLRRSRDAADGGLREVQQAALEACTDWQKLERVTGVTELHIGPAGAGKTTKLLRTLDGGLFIAPSRRQASAVSDAQWPHPWVVTTQHKALQTLRERAFKNVILDEVYTYHAGYVRLVELLAGEGKVLLLGDPNQCGYYDDENPCPQDGFETIAKHYATVACKHSYRVPRCVARYVNLIPGMELESRSEIEGDFRVQSFTNFESIIKTKADAIITMSKKTRDILQRKCTGLAPVITARESQGCTFKDVIVVIDELPRNAVTQKMYYVAVTRATNKVITFINRDQNSTVINLAMCGLEHSFANFFGFVPYANSYIEDRQIGLMVLRDEYDEKIDVWTEADFRVAMDTALGKSPDMSERVMAVVPNDIIWDSSKMFKLSPDGVVPRDVSFNGHVMEGPRWTKSMWGKSHLQTLDTVVQRQGATVGHVPADAQEVVSSVVKDIATAFERRYIRHNPKGDPSYAPICTDDLVREVSNYLARCQEVGNVHLLGTLDLEQPKQAMVQANMKRITKIVMDGPSSTKAGQVISAWSKELTALIAPITRSIERCLLDSLNDHTHYANAIAERDLGDKYLLAFRDGLAPGLNMDFSQFDASQSEVTIAIEREILQRMGADCELLELYYAIRSKWTSVCHGVCCVDAESMKSSGEPGTLLFNTILNMAYCAFITDVQSPAFMAFKGDDSCILAEKADLKPMQMQLLENVTRVRIKFERGVEGVNHFCGSFYTPRGVVPDLVRTAAKIRGLVYKDQQHFEEYQQAVRDRVALASGLSTGYCMVVHDTYYQISHRTGTSVIQDVFGFVGDFLQTKWGQFLSLCRTTDSRAGGADIIVANCRSQVPMLPPYNVEQIKKLYWETKQDTIACDCGVGERGLHEDCNPNHTKCIVCGFKIPAAHLCNRCARTYEPNAQEGCSTRSCGCAGLFVGGERLCLRHFKRRYLWDRKKAKNTYSLSGSSSGGERNPRNHRPAIAPRSYIVHRGEATIRKVATTPLTRQNSAESGTSCATASPGGGGQAVIEASKFLDCGLVCVEAQVGGAIAKQVRGLVVSKRVARAATSKQVESKYVSDDDLLSALDEVGVSYISVVQEGDDPHVGKVVAVSSHDNFDKEKYVRLDFTPRSETAAEVARRAEFDQKQRALEEALVAHKRRLRFSKAKEVEERLRELVNTEGAVVHADAQSRYTQGHWHAKPFLRMTDPCHLLPPCIEPG</sequence>
<feature type="region of interest" description="Disordered" evidence="3">
    <location>
        <begin position="1464"/>
        <end position="1484"/>
    </location>
</feature>
<organism evidence="6">
    <name type="scientific">Tick borne tetravirus-like virus</name>
    <dbReference type="NCBI Taxonomy" id="1526523"/>
    <lineage>
        <taxon>Viruses</taxon>
    </lineage>
</organism>
<dbReference type="GO" id="GO:0016556">
    <property type="term" value="P:mRNA modification"/>
    <property type="evidence" value="ECO:0007669"/>
    <property type="project" value="InterPro"/>
</dbReference>
<dbReference type="SUPFAM" id="SSF56672">
    <property type="entry name" value="DNA/RNA polymerases"/>
    <property type="match status" value="1"/>
</dbReference>
<dbReference type="PROSITE" id="PS51743">
    <property type="entry name" value="ALPHAVIRUS_MT"/>
    <property type="match status" value="1"/>
</dbReference>
<dbReference type="InterPro" id="IPR027417">
    <property type="entry name" value="P-loop_NTPase"/>
</dbReference>
<dbReference type="InterPro" id="IPR043502">
    <property type="entry name" value="DNA/RNA_pol_sf"/>
</dbReference>
<dbReference type="InterPro" id="IPR027351">
    <property type="entry name" value="(+)RNA_virus_helicase_core_dom"/>
</dbReference>
<accession>A0A076EA06</accession>
<reference evidence="6" key="1">
    <citation type="journal article" date="2014" name="J. Virol.">
        <title>Virome analysis of Amblyomma americanum, Dermacentor variabilis, and Ixodes scapularis ticks reveals novel highly divergent vertebrate and invertebrate viruses.</title>
        <authorList>
            <person name="Tokarz R."/>
            <person name="Williams S.H."/>
            <person name="Sameroff S."/>
            <person name="Sanchez Leon M."/>
            <person name="Jain K."/>
            <person name="Lipkin W.I."/>
        </authorList>
    </citation>
    <scope>NUCLEOTIDE SEQUENCE</scope>
    <source>
        <strain evidence="6">FI10</strain>
    </source>
</reference>
<feature type="domain" description="Alphavirus-like MT" evidence="5">
    <location>
        <begin position="19"/>
        <end position="229"/>
    </location>
</feature>
<dbReference type="InterPro" id="IPR002588">
    <property type="entry name" value="Alphavirus-like_MT_dom"/>
</dbReference>